<keyword evidence="5" id="KW-0808">Transferase</keyword>
<dbReference type="Proteomes" id="UP001651050">
    <property type="component" value="Unassembled WGS sequence"/>
</dbReference>
<dbReference type="InterPro" id="IPR000277">
    <property type="entry name" value="Cys/Met-Metab_PyrdxlP-dep_enz"/>
</dbReference>
<evidence type="ECO:0000313" key="5">
    <source>
        <dbReference type="EMBL" id="MCK9792891.1"/>
    </source>
</evidence>
<dbReference type="RefSeq" id="WP_416342733.1">
    <property type="nucleotide sequence ID" value="NZ_JALQCY010000001.1"/>
</dbReference>
<dbReference type="CDD" id="cd00614">
    <property type="entry name" value="CGS_like"/>
    <property type="match status" value="1"/>
</dbReference>
<dbReference type="Pfam" id="PF01053">
    <property type="entry name" value="Cys_Met_Meta_PP"/>
    <property type="match status" value="1"/>
</dbReference>
<dbReference type="PANTHER" id="PTHR11808:SF15">
    <property type="entry name" value="CYSTATHIONINE GAMMA-LYASE"/>
    <property type="match status" value="1"/>
</dbReference>
<reference evidence="5 6" key="1">
    <citation type="submission" date="2022-02" db="EMBL/GenBank/DDBJ databases">
        <title>The car tank lid bacteriome: a reservoir of bacteria with potential in bioremediation of fuel.</title>
        <authorList>
            <person name="Vidal-Verdu A."/>
            <person name="Gomez-Martinez D."/>
            <person name="Latorre-Perez A."/>
            <person name="Pereto J."/>
            <person name="Porcar M."/>
        </authorList>
    </citation>
    <scope>NUCLEOTIDE SEQUENCE [LARGE SCALE GENOMIC DNA]</scope>
    <source>
        <strain evidence="5 6">4D.3</strain>
    </source>
</reference>
<keyword evidence="6" id="KW-1185">Reference proteome</keyword>
<dbReference type="Gene3D" id="3.40.640.10">
    <property type="entry name" value="Type I PLP-dependent aspartate aminotransferase-like (Major domain)"/>
    <property type="match status" value="1"/>
</dbReference>
<comment type="similarity">
    <text evidence="2 4">Belongs to the trans-sulfuration enzymes family.</text>
</comment>
<dbReference type="InterPro" id="IPR015424">
    <property type="entry name" value="PyrdxlP-dep_Trfase"/>
</dbReference>
<keyword evidence="3 4" id="KW-0663">Pyridoxal phosphate</keyword>
<sequence length="416" mass="42915">MTTTSSEHGSEHPDWTRTGFSTRAIHAGQDPDATTGAVVPPIHQVSTYKQDGVGGLRGGYEYSRSANPTRTALEEALAAAEAGGLDVPASGFAFASGLAAEDTLLRAVLRPGDHVIVPDDAYGGTYRLIARVFGPWGVAHTPVDLTDLVAVRAAVRRGDSGATRVLWVETPTNPLLGVSDLAALADVARDAGALLVVDNTFATPYLQQPLALGADVVVHSTTKYIGGHSDVVGGALVVADAARLPGGLESPAGGTDVTGAVRFHQNASGAVAGPFDAWLTLRGLKTLAVRMDRHQANAAAVAEFLVGHPAAGEVIYPGLASHPGHEVAARQMRGFGGMVSFRAGSEAKALDVCARTQVFTLAESLGGVESLIEHPGRMTHGSVAGTSLEVPDDLVRLSVGIEDVQDLVADLEQALA</sequence>
<accession>A0ABT0J065</accession>
<dbReference type="SUPFAM" id="SSF53383">
    <property type="entry name" value="PLP-dependent transferases"/>
    <property type="match status" value="1"/>
</dbReference>
<protein>
    <submittedName>
        <fullName evidence="5">Cystathionine gamma-synthase</fullName>
        <ecNumber evidence="5">2.5.1.48</ecNumber>
    </submittedName>
</protein>
<dbReference type="EMBL" id="JALQCY010000001">
    <property type="protein sequence ID" value="MCK9792891.1"/>
    <property type="molecule type" value="Genomic_DNA"/>
</dbReference>
<dbReference type="NCBIfam" id="NF005871">
    <property type="entry name" value="PRK07811.1"/>
    <property type="match status" value="1"/>
</dbReference>
<evidence type="ECO:0000256" key="1">
    <source>
        <dbReference type="ARBA" id="ARBA00001933"/>
    </source>
</evidence>
<dbReference type="InterPro" id="IPR015422">
    <property type="entry name" value="PyrdxlP-dep_Trfase_small"/>
</dbReference>
<dbReference type="InterPro" id="IPR054542">
    <property type="entry name" value="Cys_met_metab_PP"/>
</dbReference>
<dbReference type="EC" id="2.5.1.48" evidence="5"/>
<evidence type="ECO:0000256" key="3">
    <source>
        <dbReference type="ARBA" id="ARBA00022898"/>
    </source>
</evidence>
<name>A0ABT0J065_9MICO</name>
<dbReference type="PIRSF" id="PIRSF001434">
    <property type="entry name" value="CGS"/>
    <property type="match status" value="1"/>
</dbReference>
<dbReference type="PROSITE" id="PS00868">
    <property type="entry name" value="CYS_MET_METAB_PP"/>
    <property type="match status" value="1"/>
</dbReference>
<comment type="caution">
    <text evidence="5">The sequence shown here is derived from an EMBL/GenBank/DDBJ whole genome shotgun (WGS) entry which is preliminary data.</text>
</comment>
<dbReference type="Gene3D" id="3.90.1150.10">
    <property type="entry name" value="Aspartate Aminotransferase, domain 1"/>
    <property type="match status" value="1"/>
</dbReference>
<gene>
    <name evidence="5" type="ORF">M1843_03900</name>
</gene>
<evidence type="ECO:0000256" key="4">
    <source>
        <dbReference type="RuleBase" id="RU362118"/>
    </source>
</evidence>
<proteinExistence type="inferred from homology"/>
<dbReference type="InterPro" id="IPR015421">
    <property type="entry name" value="PyrdxlP-dep_Trfase_major"/>
</dbReference>
<evidence type="ECO:0000313" key="6">
    <source>
        <dbReference type="Proteomes" id="UP001651050"/>
    </source>
</evidence>
<organism evidence="5 6">
    <name type="scientific">Isoptericola peretonis</name>
    <dbReference type="NCBI Taxonomy" id="2918523"/>
    <lineage>
        <taxon>Bacteria</taxon>
        <taxon>Bacillati</taxon>
        <taxon>Actinomycetota</taxon>
        <taxon>Actinomycetes</taxon>
        <taxon>Micrococcales</taxon>
        <taxon>Promicromonosporaceae</taxon>
        <taxon>Isoptericola</taxon>
    </lineage>
</organism>
<comment type="cofactor">
    <cofactor evidence="1 4">
        <name>pyridoxal 5'-phosphate</name>
        <dbReference type="ChEBI" id="CHEBI:597326"/>
    </cofactor>
</comment>
<dbReference type="PANTHER" id="PTHR11808">
    <property type="entry name" value="TRANS-SULFURATION ENZYME FAMILY MEMBER"/>
    <property type="match status" value="1"/>
</dbReference>
<dbReference type="GO" id="GO:0003962">
    <property type="term" value="F:cystathionine gamma-synthase activity"/>
    <property type="evidence" value="ECO:0007669"/>
    <property type="project" value="UniProtKB-EC"/>
</dbReference>
<evidence type="ECO:0000256" key="2">
    <source>
        <dbReference type="ARBA" id="ARBA00009077"/>
    </source>
</evidence>